<evidence type="ECO:0000313" key="3">
    <source>
        <dbReference type="Proteomes" id="UP001501845"/>
    </source>
</evidence>
<gene>
    <name evidence="2" type="ORF">GCM10022285_55950</name>
</gene>
<feature type="region of interest" description="Disordered" evidence="1">
    <location>
        <begin position="31"/>
        <end position="86"/>
    </location>
</feature>
<keyword evidence="3" id="KW-1185">Reference proteome</keyword>
<comment type="caution">
    <text evidence="2">The sequence shown here is derived from an EMBL/GenBank/DDBJ whole genome shotgun (WGS) entry which is preliminary data.</text>
</comment>
<protein>
    <recommendedName>
        <fullName evidence="4">Secreted protein</fullName>
    </recommendedName>
</protein>
<reference evidence="3" key="1">
    <citation type="journal article" date="2019" name="Int. J. Syst. Evol. Microbiol.">
        <title>The Global Catalogue of Microorganisms (GCM) 10K type strain sequencing project: providing services to taxonomists for standard genome sequencing and annotation.</title>
        <authorList>
            <consortium name="The Broad Institute Genomics Platform"/>
            <consortium name="The Broad Institute Genome Sequencing Center for Infectious Disease"/>
            <person name="Wu L."/>
            <person name="Ma J."/>
        </authorList>
    </citation>
    <scope>NUCLEOTIDE SEQUENCE [LARGE SCALE GENOMIC DNA]</scope>
    <source>
        <strain evidence="3">JCM 17589</strain>
    </source>
</reference>
<dbReference type="Proteomes" id="UP001501845">
    <property type="component" value="Unassembled WGS sequence"/>
</dbReference>
<evidence type="ECO:0000313" key="2">
    <source>
        <dbReference type="EMBL" id="GAA4148123.1"/>
    </source>
</evidence>
<evidence type="ECO:0008006" key="4">
    <source>
        <dbReference type="Google" id="ProtNLM"/>
    </source>
</evidence>
<feature type="compositionally biased region" description="Low complexity" evidence="1">
    <location>
        <begin position="59"/>
        <end position="68"/>
    </location>
</feature>
<name>A0ABP7Z651_9ACTN</name>
<sequence length="86" mass="8408">MEWLRCVATVMSTGTVMGTVVREAADGATSSACVPPSAPSAPVVREDPAVPGVPASVTAAPGAAEDAAGPGGGRGAVTSARRSWRC</sequence>
<dbReference type="EMBL" id="BAABBU010000028">
    <property type="protein sequence ID" value="GAA4148123.1"/>
    <property type="molecule type" value="Genomic_DNA"/>
</dbReference>
<organism evidence="2 3">
    <name type="scientific">Streptomyces tunisiensis</name>
    <dbReference type="NCBI Taxonomy" id="948699"/>
    <lineage>
        <taxon>Bacteria</taxon>
        <taxon>Bacillati</taxon>
        <taxon>Actinomycetota</taxon>
        <taxon>Actinomycetes</taxon>
        <taxon>Kitasatosporales</taxon>
        <taxon>Streptomycetaceae</taxon>
        <taxon>Streptomyces</taxon>
    </lineage>
</organism>
<accession>A0ABP7Z651</accession>
<proteinExistence type="predicted"/>
<feature type="compositionally biased region" description="Low complexity" evidence="1">
    <location>
        <begin position="31"/>
        <end position="43"/>
    </location>
</feature>
<evidence type="ECO:0000256" key="1">
    <source>
        <dbReference type="SAM" id="MobiDB-lite"/>
    </source>
</evidence>